<dbReference type="Proteomes" id="UP001282288">
    <property type="component" value="Unassembled WGS sequence"/>
</dbReference>
<dbReference type="SUPFAM" id="SSF52218">
    <property type="entry name" value="Flavoproteins"/>
    <property type="match status" value="1"/>
</dbReference>
<organism evidence="8 11">
    <name type="scientific">Streptomyces acidiscabies</name>
    <dbReference type="NCBI Taxonomy" id="42234"/>
    <lineage>
        <taxon>Bacteria</taxon>
        <taxon>Bacillati</taxon>
        <taxon>Actinomycetota</taxon>
        <taxon>Actinomycetes</taxon>
        <taxon>Kitasatosporales</taxon>
        <taxon>Streptomycetaceae</taxon>
        <taxon>Streptomyces</taxon>
    </lineage>
</organism>
<keyword evidence="2 6" id="KW-0288">FMN</keyword>
<evidence type="ECO:0000313" key="11">
    <source>
        <dbReference type="Proteomes" id="UP001282288"/>
    </source>
</evidence>
<keyword evidence="1 6" id="KW-0285">Flavoprotein</keyword>
<dbReference type="Pfam" id="PF02525">
    <property type="entry name" value="Flavodoxin_2"/>
    <property type="match status" value="1"/>
</dbReference>
<dbReference type="InterPro" id="IPR029039">
    <property type="entry name" value="Flavoprotein-like_sf"/>
</dbReference>
<dbReference type="PANTHER" id="PTHR43741">
    <property type="entry name" value="FMN-DEPENDENT NADH-AZOREDUCTASE 1"/>
    <property type="match status" value="1"/>
</dbReference>
<evidence type="ECO:0000313" key="8">
    <source>
        <dbReference type="EMBL" id="MDX2960213.1"/>
    </source>
</evidence>
<gene>
    <name evidence="6" type="primary">azoR</name>
    <name evidence="8" type="ORF">PV399_10880</name>
    <name evidence="9" type="ORF">PV666_16930</name>
</gene>
<evidence type="ECO:0000256" key="2">
    <source>
        <dbReference type="ARBA" id="ARBA00022643"/>
    </source>
</evidence>
<dbReference type="EC" id="1.6.5.-" evidence="6"/>
<dbReference type="InterPro" id="IPR050104">
    <property type="entry name" value="FMN-dep_NADH:Q_OxRdtase_AzoR1"/>
</dbReference>
<feature type="binding site" evidence="6">
    <location>
        <position position="10"/>
    </location>
    <ligand>
        <name>FMN</name>
        <dbReference type="ChEBI" id="CHEBI:58210"/>
    </ligand>
</feature>
<comment type="function">
    <text evidence="6">Quinone reductase that provides resistance to thiol-specific stress caused by electrophilic quinones.</text>
</comment>
<dbReference type="GO" id="GO:0009055">
    <property type="term" value="F:electron transfer activity"/>
    <property type="evidence" value="ECO:0007669"/>
    <property type="project" value="UniProtKB-UniRule"/>
</dbReference>
<evidence type="ECO:0000313" key="10">
    <source>
        <dbReference type="Proteomes" id="UP001272987"/>
    </source>
</evidence>
<dbReference type="HAMAP" id="MF_01216">
    <property type="entry name" value="Azoreductase_type1"/>
    <property type="match status" value="1"/>
</dbReference>
<keyword evidence="4 6" id="KW-0520">NAD</keyword>
<evidence type="ECO:0000259" key="7">
    <source>
        <dbReference type="Pfam" id="PF02525"/>
    </source>
</evidence>
<dbReference type="RefSeq" id="WP_010353155.1">
    <property type="nucleotide sequence ID" value="NZ_CP122369.1"/>
</dbReference>
<dbReference type="GO" id="GO:0010181">
    <property type="term" value="F:FMN binding"/>
    <property type="evidence" value="ECO:0007669"/>
    <property type="project" value="UniProtKB-UniRule"/>
</dbReference>
<comment type="caution">
    <text evidence="8">The sequence shown here is derived from an EMBL/GenBank/DDBJ whole genome shotgun (WGS) entry which is preliminary data.</text>
</comment>
<protein>
    <recommendedName>
        <fullName evidence="6">FMN dependent NADH:quinone oxidoreductase</fullName>
        <ecNumber evidence="6">1.6.5.-</ecNumber>
    </recommendedName>
    <alternativeName>
        <fullName evidence="6">Azo-dye reductase</fullName>
    </alternativeName>
    <alternativeName>
        <fullName evidence="6">FMN-dependent NADH-azo compound oxidoreductase</fullName>
    </alternativeName>
    <alternativeName>
        <fullName evidence="6">FMN-dependent NADH-azoreductase</fullName>
        <ecNumber evidence="6">1.7.1.17</ecNumber>
    </alternativeName>
</protein>
<dbReference type="AlphaFoldDB" id="A0AAP6EET9"/>
<name>A0AAP6EET9_9ACTN</name>
<evidence type="ECO:0000256" key="3">
    <source>
        <dbReference type="ARBA" id="ARBA00023002"/>
    </source>
</evidence>
<dbReference type="InterPro" id="IPR023048">
    <property type="entry name" value="NADH:quinone_OxRdtase_FMN_depd"/>
</dbReference>
<comment type="function">
    <text evidence="6">Also exhibits azoreductase activity. Catalyzes the reductive cleavage of the azo bond in aromatic azo compounds to the corresponding amines.</text>
</comment>
<evidence type="ECO:0000313" key="9">
    <source>
        <dbReference type="EMBL" id="MDX3019564.1"/>
    </source>
</evidence>
<evidence type="ECO:0000256" key="1">
    <source>
        <dbReference type="ARBA" id="ARBA00022630"/>
    </source>
</evidence>
<evidence type="ECO:0000256" key="4">
    <source>
        <dbReference type="ARBA" id="ARBA00023027"/>
    </source>
</evidence>
<dbReference type="GeneID" id="69811491"/>
<comment type="caution">
    <text evidence="6">Lacks conserved residue(s) required for the propagation of feature annotation.</text>
</comment>
<reference evidence="8 10" key="1">
    <citation type="journal article" date="2023" name="Microb. Genom.">
        <title>Mesoterricola silvestris gen. nov., sp. nov., Mesoterricola sediminis sp. nov., Geothrix oryzae sp. nov., Geothrix edaphica sp. nov., Geothrix rubra sp. nov., and Geothrix limicola sp. nov., six novel members of Acidobacteriota isolated from soils.</title>
        <authorList>
            <person name="Weisberg A.J."/>
            <person name="Pearce E."/>
            <person name="Kramer C.G."/>
            <person name="Chang J.H."/>
            <person name="Clarke C.R."/>
        </authorList>
    </citation>
    <scope>NUCLEOTIDE SEQUENCE</scope>
    <source>
        <strain evidence="9 10">NB05-1H</strain>
        <strain evidence="8">NRRL_B-16521</strain>
    </source>
</reference>
<comment type="cofactor">
    <cofactor evidence="6">
        <name>FMN</name>
        <dbReference type="ChEBI" id="CHEBI:58210"/>
    </cofactor>
    <text evidence="6">Binds 1 FMN per subunit.</text>
</comment>
<comment type="similarity">
    <text evidence="6">Belongs to the azoreductase type 1 family.</text>
</comment>
<dbReference type="GO" id="GO:0016652">
    <property type="term" value="F:oxidoreductase activity, acting on NAD(P)H as acceptor"/>
    <property type="evidence" value="ECO:0007669"/>
    <property type="project" value="UniProtKB-UniRule"/>
</dbReference>
<comment type="catalytic activity">
    <reaction evidence="6">
        <text>2 a quinone + NADH + H(+) = 2 a 1,4-benzosemiquinone + NAD(+)</text>
        <dbReference type="Rhea" id="RHEA:65952"/>
        <dbReference type="ChEBI" id="CHEBI:15378"/>
        <dbReference type="ChEBI" id="CHEBI:57540"/>
        <dbReference type="ChEBI" id="CHEBI:57945"/>
        <dbReference type="ChEBI" id="CHEBI:132124"/>
        <dbReference type="ChEBI" id="CHEBI:134225"/>
    </reaction>
</comment>
<dbReference type="EMBL" id="JARAWP010000009">
    <property type="protein sequence ID" value="MDX3019564.1"/>
    <property type="molecule type" value="Genomic_DNA"/>
</dbReference>
<dbReference type="Proteomes" id="UP001272987">
    <property type="component" value="Unassembled WGS sequence"/>
</dbReference>
<comment type="catalytic activity">
    <reaction evidence="5">
        <text>N,N-dimethyl-1,4-phenylenediamine + anthranilate + 2 NAD(+) = 2-(4-dimethylaminophenyl)diazenylbenzoate + 2 NADH + 2 H(+)</text>
        <dbReference type="Rhea" id="RHEA:55872"/>
        <dbReference type="ChEBI" id="CHEBI:15378"/>
        <dbReference type="ChEBI" id="CHEBI:15783"/>
        <dbReference type="ChEBI" id="CHEBI:16567"/>
        <dbReference type="ChEBI" id="CHEBI:57540"/>
        <dbReference type="ChEBI" id="CHEBI:57945"/>
        <dbReference type="ChEBI" id="CHEBI:71579"/>
        <dbReference type="EC" id="1.7.1.17"/>
    </reaction>
    <physiologicalReaction direction="right-to-left" evidence="5">
        <dbReference type="Rhea" id="RHEA:55874"/>
    </physiologicalReaction>
</comment>
<dbReference type="GO" id="GO:0016655">
    <property type="term" value="F:oxidoreductase activity, acting on NAD(P)H, quinone or similar compound as acceptor"/>
    <property type="evidence" value="ECO:0007669"/>
    <property type="project" value="InterPro"/>
</dbReference>
<dbReference type="PANTHER" id="PTHR43741:SF4">
    <property type="entry name" value="FMN-DEPENDENT NADH:QUINONE OXIDOREDUCTASE"/>
    <property type="match status" value="1"/>
</dbReference>
<feature type="domain" description="Flavodoxin-like fold" evidence="7">
    <location>
        <begin position="4"/>
        <end position="158"/>
    </location>
</feature>
<accession>A0AAP6EET9</accession>
<feature type="binding site" evidence="6">
    <location>
        <begin position="16"/>
        <end position="18"/>
    </location>
    <ligand>
        <name>FMN</name>
        <dbReference type="ChEBI" id="CHEBI:58210"/>
    </ligand>
</feature>
<keyword evidence="10" id="KW-1185">Reference proteome</keyword>
<proteinExistence type="inferred from homology"/>
<evidence type="ECO:0000256" key="5">
    <source>
        <dbReference type="ARBA" id="ARBA00048542"/>
    </source>
</evidence>
<dbReference type="EC" id="1.7.1.17" evidence="6"/>
<evidence type="ECO:0000256" key="6">
    <source>
        <dbReference type="HAMAP-Rule" id="MF_01216"/>
    </source>
</evidence>
<comment type="subunit">
    <text evidence="6">Homodimer.</text>
</comment>
<sequence length="214" mass="22574">MSYLLHIDASSLGDASVSRQVARSFRDAWQGPVVHRDLAVSPAPHLTAAGITARTTDPAEHTPEQAKAAAVQDELIEEFLGAGAYLFTVPLYNLTMPSVFKAWLDQIMVAGRTLSFDAAPATLGRPATVISARGGGYGPGAPKEGMDHLVPTLETVLGHPTNLGLDVTIVLPELTMAPHVPMMAPLLPVHEASMTKAHDEARRLGSTLTGRSAA</sequence>
<dbReference type="EMBL" id="JARAWC010000006">
    <property type="protein sequence ID" value="MDX2960213.1"/>
    <property type="molecule type" value="Genomic_DNA"/>
</dbReference>
<dbReference type="Gene3D" id="3.40.50.360">
    <property type="match status" value="1"/>
</dbReference>
<keyword evidence="3 6" id="KW-0560">Oxidoreductase</keyword>
<dbReference type="InterPro" id="IPR003680">
    <property type="entry name" value="Flavodoxin_fold"/>
</dbReference>